<evidence type="ECO:0000256" key="5">
    <source>
        <dbReference type="ARBA" id="ARBA00022989"/>
    </source>
</evidence>
<dbReference type="GO" id="GO:0005637">
    <property type="term" value="C:nuclear inner membrane"/>
    <property type="evidence" value="ECO:0007669"/>
    <property type="project" value="TreeGrafter"/>
</dbReference>
<protein>
    <submittedName>
        <fullName evidence="8">Transmembrane protein 43</fullName>
    </submittedName>
</protein>
<dbReference type="GO" id="GO:0071763">
    <property type="term" value="P:nuclear membrane organization"/>
    <property type="evidence" value="ECO:0007669"/>
    <property type="project" value="TreeGrafter"/>
</dbReference>
<reference evidence="8" key="1">
    <citation type="submission" date="2013-08" db="EMBL/GenBank/DDBJ databases">
        <authorList>
            <person name="Mendez C."/>
            <person name="Richter M."/>
            <person name="Ferrer M."/>
            <person name="Sanchez J."/>
        </authorList>
    </citation>
    <scope>NUCLEOTIDE SEQUENCE</scope>
</reference>
<dbReference type="InterPro" id="IPR012430">
    <property type="entry name" value="TMEM43_fam"/>
</dbReference>
<dbReference type="Pfam" id="PF07787">
    <property type="entry name" value="TMEM43"/>
    <property type="match status" value="1"/>
</dbReference>
<evidence type="ECO:0000256" key="3">
    <source>
        <dbReference type="ARBA" id="ARBA00022692"/>
    </source>
</evidence>
<comment type="subcellular location">
    <subcellularLocation>
        <location evidence="1">Endomembrane system</location>
        <topology evidence="1">Multi-pass membrane protein</topology>
    </subcellularLocation>
    <subcellularLocation>
        <location evidence="2">Endoplasmic reticulum membrane</location>
    </subcellularLocation>
</comment>
<reference evidence="8" key="2">
    <citation type="journal article" date="2014" name="ISME J.">
        <title>Microbial stratification in low pH oxic and suboxic macroscopic growths along an acid mine drainage.</title>
        <authorList>
            <person name="Mendez-Garcia C."/>
            <person name="Mesa V."/>
            <person name="Sprenger R.R."/>
            <person name="Richter M."/>
            <person name="Diez M.S."/>
            <person name="Solano J."/>
            <person name="Bargiela R."/>
            <person name="Golyshina O.V."/>
            <person name="Manteca A."/>
            <person name="Ramos J.L."/>
            <person name="Gallego J.R."/>
            <person name="Llorente I."/>
            <person name="Martins Dos Santos V.A."/>
            <person name="Jensen O.N."/>
            <person name="Pelaez A.I."/>
            <person name="Sanchez J."/>
            <person name="Ferrer M."/>
        </authorList>
    </citation>
    <scope>NUCLEOTIDE SEQUENCE</scope>
</reference>
<evidence type="ECO:0000256" key="4">
    <source>
        <dbReference type="ARBA" id="ARBA00022824"/>
    </source>
</evidence>
<organism evidence="8">
    <name type="scientific">mine drainage metagenome</name>
    <dbReference type="NCBI Taxonomy" id="410659"/>
    <lineage>
        <taxon>unclassified sequences</taxon>
        <taxon>metagenomes</taxon>
        <taxon>ecological metagenomes</taxon>
    </lineage>
</organism>
<dbReference type="EMBL" id="AUZZ01008610">
    <property type="protein sequence ID" value="EQD37011.1"/>
    <property type="molecule type" value="Genomic_DNA"/>
</dbReference>
<evidence type="ECO:0000256" key="2">
    <source>
        <dbReference type="ARBA" id="ARBA00004586"/>
    </source>
</evidence>
<comment type="caution">
    <text evidence="8">The sequence shown here is derived from an EMBL/GenBank/DDBJ whole genome shotgun (WGS) entry which is preliminary data.</text>
</comment>
<feature type="transmembrane region" description="Helical" evidence="7">
    <location>
        <begin position="324"/>
        <end position="342"/>
    </location>
</feature>
<keyword evidence="5 7" id="KW-1133">Transmembrane helix</keyword>
<accession>T0YNJ2</accession>
<dbReference type="GO" id="GO:0006629">
    <property type="term" value="P:lipid metabolic process"/>
    <property type="evidence" value="ECO:0007669"/>
    <property type="project" value="TreeGrafter"/>
</dbReference>
<feature type="transmembrane region" description="Helical" evidence="7">
    <location>
        <begin position="348"/>
        <end position="366"/>
    </location>
</feature>
<evidence type="ECO:0000256" key="6">
    <source>
        <dbReference type="ARBA" id="ARBA00023136"/>
    </source>
</evidence>
<sequence>MLRRARTAGDAGRRGLVKPATRRIRKQLQRQRKAARPARDWRGSPWPWRIGGMLLLLVALLLSWRVESTALRYQQALRSVAGAGASVVNLGRHALPSKRLQGDLVRVVGMPQVIESPRDPDFNQSANTLRLRRDVAMFQWQQVNVGYPIYELEWVHGHVDSSAFTRPSGHANPPLPIPSKDFPAPRVRLHGFILDAALVDLIPGHDPHPVNATALPPNLAATFREYEGDLYSGDPQQPRLGDVRLRWSTVPPQEITVLARVDGGRLTPAPDSGVQLGDRGLGDLLPQLPPRPYGLWVGRVIGWLLAALSVALLLRAWKRGIDPVLPLTLGAALMLMIPVLLWVTFDPWLGLGLLALLLIALGTAWWRWRRPARETRETRET</sequence>
<name>T0YNJ2_9ZZZZ</name>
<dbReference type="GO" id="GO:0005789">
    <property type="term" value="C:endoplasmic reticulum membrane"/>
    <property type="evidence" value="ECO:0007669"/>
    <property type="project" value="UniProtKB-SubCell"/>
</dbReference>
<evidence type="ECO:0000256" key="1">
    <source>
        <dbReference type="ARBA" id="ARBA00004127"/>
    </source>
</evidence>
<dbReference type="PANTHER" id="PTHR13416">
    <property type="match status" value="1"/>
</dbReference>
<evidence type="ECO:0000256" key="7">
    <source>
        <dbReference type="SAM" id="Phobius"/>
    </source>
</evidence>
<keyword evidence="3 7" id="KW-0812">Transmembrane</keyword>
<gene>
    <name evidence="8" type="ORF">B2A_11917</name>
</gene>
<feature type="transmembrane region" description="Helical" evidence="7">
    <location>
        <begin position="293"/>
        <end position="317"/>
    </location>
</feature>
<dbReference type="AlphaFoldDB" id="T0YNJ2"/>
<proteinExistence type="predicted"/>
<dbReference type="PANTHER" id="PTHR13416:SF2">
    <property type="entry name" value="TRANSMEMBRANE PROTEIN 43"/>
    <property type="match status" value="1"/>
</dbReference>
<keyword evidence="4" id="KW-0256">Endoplasmic reticulum</keyword>
<evidence type="ECO:0000313" key="8">
    <source>
        <dbReference type="EMBL" id="EQD37011.1"/>
    </source>
</evidence>
<keyword evidence="6 7" id="KW-0472">Membrane</keyword>